<dbReference type="EMBL" id="SMAH01000018">
    <property type="protein sequence ID" value="TCS94470.1"/>
    <property type="molecule type" value="Genomic_DNA"/>
</dbReference>
<dbReference type="AlphaFoldDB" id="A0A4R3L6G6"/>
<reference evidence="3 5" key="1">
    <citation type="submission" date="2019-03" db="EMBL/GenBank/DDBJ databases">
        <title>Genomic Encyclopedia of Type Strains, Phase IV (KMG-IV): sequencing the most valuable type-strain genomes for metagenomic binning, comparative biology and taxonomic classification.</title>
        <authorList>
            <person name="Goeker M."/>
        </authorList>
    </citation>
    <scope>NUCLEOTIDE SEQUENCE [LARGE SCALE GENOMIC DNA]</scope>
    <source>
        <strain evidence="3 5">DSM 12034</strain>
    </source>
</reference>
<evidence type="ECO:0000313" key="4">
    <source>
        <dbReference type="EMBL" id="TSE22395.1"/>
    </source>
</evidence>
<gene>
    <name evidence="3" type="ORF">EDC36_11828</name>
    <name evidence="4" type="ORF">Tigna_01227</name>
</gene>
<evidence type="ECO:0000313" key="3">
    <source>
        <dbReference type="EMBL" id="TCS94470.1"/>
    </source>
</evidence>
<dbReference type="OrthoDB" id="625722at2"/>
<dbReference type="Proteomes" id="UP000295536">
    <property type="component" value="Unassembled WGS sequence"/>
</dbReference>
<dbReference type="Proteomes" id="UP000315577">
    <property type="component" value="Unassembled WGS sequence"/>
</dbReference>
<dbReference type="RefSeq" id="WP_132963505.1">
    <property type="nucleotide sequence ID" value="NZ_SMAH01000018.1"/>
</dbReference>
<proteinExistence type="predicted"/>
<keyword evidence="6" id="KW-1185">Reference proteome</keyword>
<dbReference type="SUPFAM" id="SSF56672">
    <property type="entry name" value="DNA/RNA polymerases"/>
    <property type="match status" value="1"/>
</dbReference>
<evidence type="ECO:0000313" key="5">
    <source>
        <dbReference type="Proteomes" id="UP000295536"/>
    </source>
</evidence>
<accession>A0A4R3L6G6</accession>
<sequence>MPPPPLWIACLPSQPAPAQLEPPAALLAAHAPAVAALEDAWVADVTTTLRLLGGRAALLRRLWPALRSAGWARVGVAPTALAALAVARTTPADGGWRALAPHTWTDELDALPVALLGAAQPHLTTLHALGLRTLGALRQQEAPALAARTSPDLVQALRQCYALAPTALPLWQAPPVFEATLELPAPTADATALAFAAQRLLHQLQTWLQRQRLGVLRWALGWPPHAPEALVLQHPTPVHDATRLQRLLHERLARLPLPRPVQQLTLRTLQVATHHAPNDDWLRGTTAPSAVCWDEVLERLQARLGPERVHGLALRAAWTPHARQRPRASHDPVAPTPPLPPDSAWLPPWWLPQAHPLACDGTGQPLHRGQPLRCLLGPLRLRDPSGAAHLGYIATDGHARVLWITRDDAGDRRCWWLRGIYA</sequence>
<name>A0A4R3L6G6_9BURK</name>
<dbReference type="GO" id="GO:0006281">
    <property type="term" value="P:DNA repair"/>
    <property type="evidence" value="ECO:0007669"/>
    <property type="project" value="TreeGrafter"/>
</dbReference>
<dbReference type="PANTHER" id="PTHR35369">
    <property type="entry name" value="BLR3025 PROTEIN-RELATED"/>
    <property type="match status" value="1"/>
</dbReference>
<dbReference type="InterPro" id="IPR043502">
    <property type="entry name" value="DNA/RNA_pol_sf"/>
</dbReference>
<dbReference type="PANTHER" id="PTHR35369:SF2">
    <property type="entry name" value="BLR3025 PROTEIN"/>
    <property type="match status" value="1"/>
</dbReference>
<evidence type="ECO:0000256" key="2">
    <source>
        <dbReference type="SAM" id="MobiDB-lite"/>
    </source>
</evidence>
<dbReference type="EMBL" id="VJNC01000006">
    <property type="protein sequence ID" value="TSE22395.1"/>
    <property type="molecule type" value="Genomic_DNA"/>
</dbReference>
<keyword evidence="1" id="KW-0227">DNA damage</keyword>
<organism evidence="3 5">
    <name type="scientific">Tepidimonas ignava</name>
    <dbReference type="NCBI Taxonomy" id="114249"/>
    <lineage>
        <taxon>Bacteria</taxon>
        <taxon>Pseudomonadati</taxon>
        <taxon>Pseudomonadota</taxon>
        <taxon>Betaproteobacteria</taxon>
        <taxon>Burkholderiales</taxon>
        <taxon>Tepidimonas</taxon>
    </lineage>
</organism>
<protein>
    <submittedName>
        <fullName evidence="3">Protein ImuB</fullName>
    </submittedName>
</protein>
<reference evidence="4 6" key="2">
    <citation type="submission" date="2019-07" db="EMBL/GenBank/DDBJ databases">
        <title>Tepidimonas ignava SPS-1037 draft genome.</title>
        <authorList>
            <person name="Da Costa M.S."/>
            <person name="Froufe H.J.C."/>
            <person name="Egas C."/>
            <person name="Albuquerque L."/>
        </authorList>
    </citation>
    <scope>NUCLEOTIDE SEQUENCE [LARGE SCALE GENOMIC DNA]</scope>
    <source>
        <strain evidence="4 6">SPS-1037</strain>
    </source>
</reference>
<evidence type="ECO:0000313" key="6">
    <source>
        <dbReference type="Proteomes" id="UP000315577"/>
    </source>
</evidence>
<evidence type="ECO:0000256" key="1">
    <source>
        <dbReference type="ARBA" id="ARBA00022763"/>
    </source>
</evidence>
<feature type="region of interest" description="Disordered" evidence="2">
    <location>
        <begin position="320"/>
        <end position="339"/>
    </location>
</feature>
<dbReference type="InterPro" id="IPR050356">
    <property type="entry name" value="SulA_CellDiv_inhibitor"/>
</dbReference>
<comment type="caution">
    <text evidence="3">The sequence shown here is derived from an EMBL/GenBank/DDBJ whole genome shotgun (WGS) entry which is preliminary data.</text>
</comment>